<keyword evidence="2" id="KW-1133">Transmembrane helix</keyword>
<keyword evidence="4" id="KW-1185">Reference proteome</keyword>
<feature type="transmembrane region" description="Helical" evidence="2">
    <location>
        <begin position="163"/>
        <end position="180"/>
    </location>
</feature>
<dbReference type="RefSeq" id="WP_120176855.1">
    <property type="nucleotide sequence ID" value="NZ_AP018786.1"/>
</dbReference>
<accession>A0A2Z6IDM0</accession>
<reference evidence="3 4" key="1">
    <citation type="journal article" date="2018" name="Int. J. Syst. Evol. Microbiol.">
        <title>Mesosutterella multiformis gen. nov., sp. nov., a member of the family Sutterellaceae and Sutterella megalosphaeroides sp. nov., isolated from human faeces.</title>
        <authorList>
            <person name="Sakamoto M."/>
            <person name="Ikeyama N."/>
            <person name="Kunihiro T."/>
            <person name="Iino T."/>
            <person name="Yuki M."/>
            <person name="Ohkuma M."/>
        </authorList>
    </citation>
    <scope>NUCLEOTIDE SEQUENCE [LARGE SCALE GENOMIC DNA]</scope>
    <source>
        <strain evidence="3 4">6FBBBH3</strain>
    </source>
</reference>
<organism evidence="3 4">
    <name type="scientific">Sutterella megalosphaeroides</name>
    <dbReference type="NCBI Taxonomy" id="2494234"/>
    <lineage>
        <taxon>Bacteria</taxon>
        <taxon>Pseudomonadati</taxon>
        <taxon>Pseudomonadota</taxon>
        <taxon>Betaproteobacteria</taxon>
        <taxon>Burkholderiales</taxon>
        <taxon>Sutterellaceae</taxon>
        <taxon>Sutterella</taxon>
    </lineage>
</organism>
<evidence type="ECO:0000256" key="1">
    <source>
        <dbReference type="SAM" id="MobiDB-lite"/>
    </source>
</evidence>
<feature type="region of interest" description="Disordered" evidence="1">
    <location>
        <begin position="1"/>
        <end position="44"/>
    </location>
</feature>
<keyword evidence="2" id="KW-0812">Transmembrane</keyword>
<feature type="compositionally biased region" description="Polar residues" evidence="1">
    <location>
        <begin position="1"/>
        <end position="13"/>
    </location>
</feature>
<dbReference type="AlphaFoldDB" id="A0A2Z6IDM0"/>
<keyword evidence="2" id="KW-0472">Membrane</keyword>
<feature type="transmembrane region" description="Helical" evidence="2">
    <location>
        <begin position="123"/>
        <end position="143"/>
    </location>
</feature>
<dbReference type="EMBL" id="AP018786">
    <property type="protein sequence ID" value="BBF23228.1"/>
    <property type="molecule type" value="Genomic_DNA"/>
</dbReference>
<dbReference type="KEGG" id="sutt:SUTMEG_11190"/>
<evidence type="ECO:0000313" key="3">
    <source>
        <dbReference type="EMBL" id="BBF23228.1"/>
    </source>
</evidence>
<protein>
    <submittedName>
        <fullName evidence="3">Uncharacterized protein</fullName>
    </submittedName>
</protein>
<dbReference type="Proteomes" id="UP000271003">
    <property type="component" value="Chromosome"/>
</dbReference>
<sequence>MLSTERNSRNTPKVETVANDEAHETTQTSATQEATEPAEPMPTLALDPASRAKRLSAAARTTVLSGLIAGGSAGFGVRVLESPGLLETAAVTAVLLVLGAGVVREEAGKLAAEGFARARRAILSAGAPAFLVVFALSFALSFLRPESLSMLPAMVGLKPSENTVLALDLLLPLALLGTVADRAAAGLFLRVFGPTEESDSSVDSDNSNA</sequence>
<name>A0A2Z6IDM0_9BURK</name>
<proteinExistence type="predicted"/>
<evidence type="ECO:0000313" key="4">
    <source>
        <dbReference type="Proteomes" id="UP000271003"/>
    </source>
</evidence>
<feature type="compositionally biased region" description="Low complexity" evidence="1">
    <location>
        <begin position="25"/>
        <end position="44"/>
    </location>
</feature>
<gene>
    <name evidence="3" type="ORF">SUTMEG_11190</name>
</gene>
<evidence type="ECO:0000256" key="2">
    <source>
        <dbReference type="SAM" id="Phobius"/>
    </source>
</evidence>